<evidence type="ECO:0000313" key="3">
    <source>
        <dbReference type="EMBL" id="EEF61036.1"/>
    </source>
</evidence>
<feature type="transmembrane region" description="Helical" evidence="2">
    <location>
        <begin position="12"/>
        <end position="33"/>
    </location>
</feature>
<dbReference type="EMBL" id="ABOX02000012">
    <property type="protein sequence ID" value="EEF61036.1"/>
    <property type="molecule type" value="Genomic_DNA"/>
</dbReference>
<organism evidence="3 4">
    <name type="scientific">Pedosphaera parvula (strain Ellin514)</name>
    <dbReference type="NCBI Taxonomy" id="320771"/>
    <lineage>
        <taxon>Bacteria</taxon>
        <taxon>Pseudomonadati</taxon>
        <taxon>Verrucomicrobiota</taxon>
        <taxon>Pedosphaerae</taxon>
        <taxon>Pedosphaerales</taxon>
        <taxon>Pedosphaeraceae</taxon>
        <taxon>Pedosphaera</taxon>
    </lineage>
</organism>
<keyword evidence="2" id="KW-0812">Transmembrane</keyword>
<dbReference type="PANTHER" id="PTHR32309">
    <property type="entry name" value="TYROSINE-PROTEIN KINASE"/>
    <property type="match status" value="1"/>
</dbReference>
<dbReference type="AlphaFoldDB" id="B9XGI5"/>
<feature type="coiled-coil region" evidence="1">
    <location>
        <begin position="347"/>
        <end position="374"/>
    </location>
</feature>
<dbReference type="Proteomes" id="UP000003688">
    <property type="component" value="Unassembled WGS sequence"/>
</dbReference>
<dbReference type="PANTHER" id="PTHR32309:SF31">
    <property type="entry name" value="CAPSULAR EXOPOLYSACCHARIDE FAMILY"/>
    <property type="match status" value="1"/>
</dbReference>
<name>B9XGI5_PEDPL</name>
<keyword evidence="2" id="KW-0472">Membrane</keyword>
<reference evidence="3 4" key="1">
    <citation type="journal article" date="2011" name="J. Bacteriol.">
        <title>Genome sequence of 'Pedosphaera parvula' Ellin514, an aerobic Verrucomicrobial isolate from pasture soil.</title>
        <authorList>
            <person name="Kant R."/>
            <person name="van Passel M.W."/>
            <person name="Sangwan P."/>
            <person name="Palva A."/>
            <person name="Lucas S."/>
            <person name="Copeland A."/>
            <person name="Lapidus A."/>
            <person name="Glavina Del Rio T."/>
            <person name="Dalin E."/>
            <person name="Tice H."/>
            <person name="Bruce D."/>
            <person name="Goodwin L."/>
            <person name="Pitluck S."/>
            <person name="Chertkov O."/>
            <person name="Larimer F.W."/>
            <person name="Land M.L."/>
            <person name="Hauser L."/>
            <person name="Brettin T.S."/>
            <person name="Detter J.C."/>
            <person name="Han S."/>
            <person name="de Vos W.M."/>
            <person name="Janssen P.H."/>
            <person name="Smidt H."/>
        </authorList>
    </citation>
    <scope>NUCLEOTIDE SEQUENCE [LARGE SCALE GENOMIC DNA]</scope>
    <source>
        <strain evidence="3 4">Ellin514</strain>
    </source>
</reference>
<proteinExistence type="predicted"/>
<dbReference type="RefSeq" id="WP_007414931.1">
    <property type="nucleotide sequence ID" value="NZ_ABOX02000012.1"/>
</dbReference>
<evidence type="ECO:0000256" key="1">
    <source>
        <dbReference type="SAM" id="Coils"/>
    </source>
</evidence>
<keyword evidence="1" id="KW-0175">Coiled coil</keyword>
<evidence type="ECO:0000256" key="2">
    <source>
        <dbReference type="SAM" id="Phobius"/>
    </source>
</evidence>
<evidence type="ECO:0000313" key="4">
    <source>
        <dbReference type="Proteomes" id="UP000003688"/>
    </source>
</evidence>
<gene>
    <name evidence="3" type="ORF">Cflav_PD3753</name>
</gene>
<dbReference type="InterPro" id="IPR050445">
    <property type="entry name" value="Bact_polysacc_biosynth/exp"/>
</dbReference>
<feature type="transmembrane region" description="Helical" evidence="2">
    <location>
        <begin position="406"/>
        <end position="426"/>
    </location>
</feature>
<sequence length="435" mass="48716">MRNNPRVAVARFGKYLALGGLLAGIAASLYLLITPKTYQATTDLKIEIRFQRTDLLSTNAVYTPRDPEAVPRELRLIRSETILNPVMENLHLAQRWGERYKQGAVLTTNETRLLFHQKTTINLLPDSAIIRIRVTSEDPEETATIANEISRVYRDYRANERKVTTEAKIETLRKQWEAHSQTLIEAQDLAKKLRYQILMAQSTNPVTVIDPEGLVRLQQKRIELETDYVKKQNLLQFLKSLDHDKLRQVFPTMTTNEMVSKMMDQVSAAEAELTFAKTNSGPASSEAKHAADTLAELNKRADAIIDTALEQKVLELASTKAELDKTIDLLKRARSSNNKITIEDPAYNKAVADVQKLQLERDQLKSKLDREQVSAVLPPISSEVLAPAHPPSEPISPNRPAAIKTIWGGLAITVCGLFLIILGKGLKPETGSSIR</sequence>
<dbReference type="STRING" id="320771.Cflav_PD3753"/>
<keyword evidence="2" id="KW-1133">Transmembrane helix</keyword>
<keyword evidence="4" id="KW-1185">Reference proteome</keyword>
<accession>B9XGI5</accession>
<protein>
    <submittedName>
        <fullName evidence="3">Lipopolysaccharide biosynthesis protein</fullName>
    </submittedName>
</protein>
<comment type="caution">
    <text evidence="3">The sequence shown here is derived from an EMBL/GenBank/DDBJ whole genome shotgun (WGS) entry which is preliminary data.</text>
</comment>